<keyword evidence="4" id="KW-1070">Brassinosteroid signaling pathway</keyword>
<evidence type="ECO:0000256" key="5">
    <source>
        <dbReference type="ARBA" id="ARBA00022692"/>
    </source>
</evidence>
<dbReference type="InterPro" id="IPR001611">
    <property type="entry name" value="Leu-rich_rpt"/>
</dbReference>
<accession>A0A2S3IJZ0</accession>
<evidence type="ECO:0000256" key="1">
    <source>
        <dbReference type="ARBA" id="ARBA00004479"/>
    </source>
</evidence>
<keyword evidence="5 11" id="KW-0812">Transmembrane</keyword>
<evidence type="ECO:0000313" key="12">
    <source>
        <dbReference type="EMBL" id="PAN46023.2"/>
    </source>
</evidence>
<keyword evidence="6" id="KW-0732">Signal</keyword>
<dbReference type="PANTHER" id="PTHR48063">
    <property type="entry name" value="LRR RECEPTOR-LIKE KINASE"/>
    <property type="match status" value="1"/>
</dbReference>
<dbReference type="Gramene" id="PAN46023">
    <property type="protein sequence ID" value="PAN46023"/>
    <property type="gene ID" value="PAHAL_9G166400"/>
</dbReference>
<comment type="similarity">
    <text evidence="2">Belongs to the RLP family.</text>
</comment>
<dbReference type="InterPro" id="IPR046956">
    <property type="entry name" value="RLP23-like"/>
</dbReference>
<evidence type="ECO:0000256" key="2">
    <source>
        <dbReference type="ARBA" id="ARBA00009592"/>
    </source>
</evidence>
<evidence type="ECO:0000256" key="3">
    <source>
        <dbReference type="ARBA" id="ARBA00022614"/>
    </source>
</evidence>
<gene>
    <name evidence="12" type="ORF">PAHAL_9G166400</name>
</gene>
<proteinExistence type="inferred from homology"/>
<organism evidence="12">
    <name type="scientific">Panicum hallii</name>
    <dbReference type="NCBI Taxonomy" id="206008"/>
    <lineage>
        <taxon>Eukaryota</taxon>
        <taxon>Viridiplantae</taxon>
        <taxon>Streptophyta</taxon>
        <taxon>Embryophyta</taxon>
        <taxon>Tracheophyta</taxon>
        <taxon>Spermatophyta</taxon>
        <taxon>Magnoliopsida</taxon>
        <taxon>Liliopsida</taxon>
        <taxon>Poales</taxon>
        <taxon>Poaceae</taxon>
        <taxon>PACMAD clade</taxon>
        <taxon>Panicoideae</taxon>
        <taxon>Panicodae</taxon>
        <taxon>Paniceae</taxon>
        <taxon>Panicinae</taxon>
        <taxon>Panicum</taxon>
        <taxon>Panicum sect. Panicum</taxon>
    </lineage>
</organism>
<dbReference type="EMBL" id="CM008054">
    <property type="protein sequence ID" value="PAN46023.2"/>
    <property type="molecule type" value="Genomic_DNA"/>
</dbReference>
<keyword evidence="10" id="KW-0325">Glycoprotein</keyword>
<dbReference type="PRINTS" id="PR00019">
    <property type="entry name" value="LEURICHRPT"/>
</dbReference>
<dbReference type="FunFam" id="3.80.10.10:FF:000111">
    <property type="entry name" value="LRR receptor-like serine/threonine-protein kinase ERECTA"/>
    <property type="match status" value="1"/>
</dbReference>
<evidence type="ECO:0000256" key="7">
    <source>
        <dbReference type="ARBA" id="ARBA00022737"/>
    </source>
</evidence>
<evidence type="ECO:0000256" key="8">
    <source>
        <dbReference type="ARBA" id="ARBA00022989"/>
    </source>
</evidence>
<dbReference type="InterPro" id="IPR032675">
    <property type="entry name" value="LRR_dom_sf"/>
</dbReference>
<name>A0A2S3IJZ0_9POAL</name>
<dbReference type="Pfam" id="PF00560">
    <property type="entry name" value="LRR_1"/>
    <property type="match status" value="5"/>
</dbReference>
<dbReference type="SUPFAM" id="SSF52058">
    <property type="entry name" value="L domain-like"/>
    <property type="match status" value="1"/>
</dbReference>
<keyword evidence="3" id="KW-0433">Leucine-rich repeat</keyword>
<dbReference type="Proteomes" id="UP000243499">
    <property type="component" value="Chromosome 9"/>
</dbReference>
<evidence type="ECO:0000256" key="6">
    <source>
        <dbReference type="ARBA" id="ARBA00022729"/>
    </source>
</evidence>
<dbReference type="Gene3D" id="3.80.10.10">
    <property type="entry name" value="Ribonuclease Inhibitor"/>
    <property type="match status" value="1"/>
</dbReference>
<evidence type="ECO:0000256" key="11">
    <source>
        <dbReference type="SAM" id="Phobius"/>
    </source>
</evidence>
<reference evidence="12" key="1">
    <citation type="submission" date="2018-04" db="EMBL/GenBank/DDBJ databases">
        <title>WGS assembly of Panicum hallii.</title>
        <authorList>
            <person name="Lovell J."/>
            <person name="Jenkins J."/>
            <person name="Lowry D."/>
            <person name="Mamidi S."/>
            <person name="Sreedasyam A."/>
            <person name="Weng X."/>
            <person name="Barry K."/>
            <person name="Bonette J."/>
            <person name="Campitelli B."/>
            <person name="Daum C."/>
            <person name="Gordon S."/>
            <person name="Gould B."/>
            <person name="Lipzen A."/>
            <person name="Macqueen A."/>
            <person name="Palacio-Mejia J."/>
            <person name="Plott C."/>
            <person name="Shakirov E."/>
            <person name="Shu S."/>
            <person name="Yoshinaga Y."/>
            <person name="Zane M."/>
            <person name="Rokhsar D."/>
            <person name="Grimwood J."/>
            <person name="Schmutz J."/>
            <person name="Juenger T."/>
        </authorList>
    </citation>
    <scope>NUCLEOTIDE SEQUENCE [LARGE SCALE GENOMIC DNA]</scope>
    <source>
        <strain evidence="12">FIL2</strain>
    </source>
</reference>
<evidence type="ECO:0000256" key="9">
    <source>
        <dbReference type="ARBA" id="ARBA00023136"/>
    </source>
</evidence>
<dbReference type="GO" id="GO:0009742">
    <property type="term" value="P:brassinosteroid mediated signaling pathway"/>
    <property type="evidence" value="ECO:0007669"/>
    <property type="project" value="UniProtKB-KW"/>
</dbReference>
<dbReference type="PANTHER" id="PTHR48063:SF112">
    <property type="entry name" value="RECEPTOR LIKE PROTEIN 30-LIKE"/>
    <property type="match status" value="1"/>
</dbReference>
<dbReference type="PROSITE" id="PS51450">
    <property type="entry name" value="LRR"/>
    <property type="match status" value="1"/>
</dbReference>
<feature type="transmembrane region" description="Helical" evidence="11">
    <location>
        <begin position="304"/>
        <end position="324"/>
    </location>
</feature>
<dbReference type="GO" id="GO:0016020">
    <property type="term" value="C:membrane"/>
    <property type="evidence" value="ECO:0007669"/>
    <property type="project" value="UniProtKB-SubCell"/>
</dbReference>
<evidence type="ECO:0008006" key="13">
    <source>
        <dbReference type="Google" id="ProtNLM"/>
    </source>
</evidence>
<keyword evidence="9 11" id="KW-0472">Membrane</keyword>
<keyword evidence="8 11" id="KW-1133">Transmembrane helix</keyword>
<protein>
    <recommendedName>
        <fullName evidence="13">Leucine-rich repeat-containing N-terminal plant-type domain-containing protein</fullName>
    </recommendedName>
</protein>
<sequence>MDLSRNAFSGKLPTSKNDISSLKLLHLASNNFQGDFPFVIRKCKNLITLDLGGNRYYSMIPSWLGVRNPMLRFLRLRSNMFYGNIPRRLSRDSYLQLLDLADNNLTGSIPTGFGNMTSMMHQNKEQFITSVDKSAAYPYFIRIHVNWKGHDDIFQREVALVTGIDLSTNFLSGEIPTELSNLQVLKFLNLSRNHLSGGIPKDIGNLTFLESLDLSVNQLSGPIPSSITNLMSLSSLNLSSNNLSGEIPKGNQLQTLDDPSIYGNNSGLCGFPLSIKCPNNSSSVSAFNKQKEYHKDLEDLWLCYWVVAGFIFGLWVWLGGLIFFKSWRMAIFGYMDRLKNIVM</sequence>
<comment type="subcellular location">
    <subcellularLocation>
        <location evidence="1">Membrane</location>
        <topology evidence="1">Single-pass type I membrane protein</topology>
    </subcellularLocation>
</comment>
<evidence type="ECO:0000256" key="10">
    <source>
        <dbReference type="ARBA" id="ARBA00023180"/>
    </source>
</evidence>
<evidence type="ECO:0000256" key="4">
    <source>
        <dbReference type="ARBA" id="ARBA00022626"/>
    </source>
</evidence>
<dbReference type="AlphaFoldDB" id="A0A2S3IJZ0"/>
<keyword evidence="7" id="KW-0677">Repeat</keyword>